<evidence type="ECO:0000256" key="4">
    <source>
        <dbReference type="ARBA" id="ARBA00022806"/>
    </source>
</evidence>
<keyword evidence="3" id="KW-0378">Hydrolase</keyword>
<comment type="caution">
    <text evidence="8">The sequence shown here is derived from an EMBL/GenBank/DDBJ whole genome shotgun (WGS) entry which is preliminary data.</text>
</comment>
<dbReference type="InterPro" id="IPR011545">
    <property type="entry name" value="DEAD/DEAH_box_helicase_dom"/>
</dbReference>
<feature type="compositionally biased region" description="Low complexity" evidence="6">
    <location>
        <begin position="349"/>
        <end position="363"/>
    </location>
</feature>
<dbReference type="OrthoDB" id="448854at2759"/>
<proteinExistence type="predicted"/>
<evidence type="ECO:0000313" key="9">
    <source>
        <dbReference type="Proteomes" id="UP000186817"/>
    </source>
</evidence>
<organism evidence="8 9">
    <name type="scientific">Symbiodinium microadriaticum</name>
    <name type="common">Dinoflagellate</name>
    <name type="synonym">Zooxanthella microadriatica</name>
    <dbReference type="NCBI Taxonomy" id="2951"/>
    <lineage>
        <taxon>Eukaryota</taxon>
        <taxon>Sar</taxon>
        <taxon>Alveolata</taxon>
        <taxon>Dinophyceae</taxon>
        <taxon>Suessiales</taxon>
        <taxon>Symbiodiniaceae</taxon>
        <taxon>Symbiodinium</taxon>
    </lineage>
</organism>
<gene>
    <name evidence="8" type="primary">RH16</name>
    <name evidence="8" type="ORF">AK812_SmicGene22694</name>
</gene>
<keyword evidence="2" id="KW-0547">Nucleotide-binding</keyword>
<dbReference type="PANTHER" id="PTHR47963:SF8">
    <property type="entry name" value="ATP-DEPENDENT RNA HELICASE DEAD"/>
    <property type="match status" value="1"/>
</dbReference>
<accession>A0A1Q9DJ50</accession>
<reference evidence="8 9" key="1">
    <citation type="submission" date="2016-02" db="EMBL/GenBank/DDBJ databases">
        <title>Genome analysis of coral dinoflagellate symbionts highlights evolutionary adaptations to a symbiotic lifestyle.</title>
        <authorList>
            <person name="Aranda M."/>
            <person name="Li Y."/>
            <person name="Liew Y.J."/>
            <person name="Baumgarten S."/>
            <person name="Simakov O."/>
            <person name="Wilson M."/>
            <person name="Piel J."/>
            <person name="Ashoor H."/>
            <person name="Bougouffa S."/>
            <person name="Bajic V.B."/>
            <person name="Ryu T."/>
            <person name="Ravasi T."/>
            <person name="Bayer T."/>
            <person name="Micklem G."/>
            <person name="Kim H."/>
            <person name="Bhak J."/>
            <person name="Lajeunesse T.C."/>
            <person name="Voolstra C.R."/>
        </authorList>
    </citation>
    <scope>NUCLEOTIDE SEQUENCE [LARGE SCALE GENOMIC DNA]</scope>
    <source>
        <strain evidence="8 9">CCMP2467</strain>
    </source>
</reference>
<dbReference type="InterPro" id="IPR027417">
    <property type="entry name" value="P-loop_NTPase"/>
</dbReference>
<evidence type="ECO:0000256" key="2">
    <source>
        <dbReference type="ARBA" id="ARBA00022741"/>
    </source>
</evidence>
<evidence type="ECO:0000256" key="3">
    <source>
        <dbReference type="ARBA" id="ARBA00022801"/>
    </source>
</evidence>
<evidence type="ECO:0000256" key="5">
    <source>
        <dbReference type="ARBA" id="ARBA00022840"/>
    </source>
</evidence>
<dbReference type="PANTHER" id="PTHR47963">
    <property type="entry name" value="DEAD-BOX ATP-DEPENDENT RNA HELICASE 47, MITOCHONDRIAL"/>
    <property type="match status" value="1"/>
</dbReference>
<feature type="domain" description="DEAD/DEAH-box helicase" evidence="7">
    <location>
        <begin position="380"/>
        <end position="416"/>
    </location>
</feature>
<keyword evidence="5" id="KW-0067">ATP-binding</keyword>
<evidence type="ECO:0000313" key="8">
    <source>
        <dbReference type="EMBL" id="OLP95211.1"/>
    </source>
</evidence>
<dbReference type="Gene3D" id="3.40.50.300">
    <property type="entry name" value="P-loop containing nucleotide triphosphate hydrolases"/>
    <property type="match status" value="1"/>
</dbReference>
<dbReference type="GO" id="GO:0003723">
    <property type="term" value="F:RNA binding"/>
    <property type="evidence" value="ECO:0007669"/>
    <property type="project" value="TreeGrafter"/>
</dbReference>
<dbReference type="InterPro" id="IPR050547">
    <property type="entry name" value="DEAD_box_RNA_helicases"/>
</dbReference>
<dbReference type="GO" id="GO:0003724">
    <property type="term" value="F:RNA helicase activity"/>
    <property type="evidence" value="ECO:0007669"/>
    <property type="project" value="UniProtKB-EC"/>
</dbReference>
<dbReference type="Proteomes" id="UP000186817">
    <property type="component" value="Unassembled WGS sequence"/>
</dbReference>
<dbReference type="GO" id="GO:0005524">
    <property type="term" value="F:ATP binding"/>
    <property type="evidence" value="ECO:0007669"/>
    <property type="project" value="UniProtKB-KW"/>
</dbReference>
<name>A0A1Q9DJ50_SYMMI</name>
<evidence type="ECO:0000259" key="7">
    <source>
        <dbReference type="Pfam" id="PF00270"/>
    </source>
</evidence>
<evidence type="ECO:0000256" key="6">
    <source>
        <dbReference type="SAM" id="MobiDB-lite"/>
    </source>
</evidence>
<feature type="compositionally biased region" description="Basic and acidic residues" evidence="6">
    <location>
        <begin position="209"/>
        <end position="229"/>
    </location>
</feature>
<dbReference type="EC" id="3.6.4.13" evidence="1"/>
<feature type="compositionally biased region" description="Basic and acidic residues" evidence="6">
    <location>
        <begin position="175"/>
        <end position="202"/>
    </location>
</feature>
<dbReference type="AlphaFoldDB" id="A0A1Q9DJ50"/>
<protein>
    <recommendedName>
        <fullName evidence="1">RNA helicase</fullName>
        <ecNumber evidence="1">3.6.4.13</ecNumber>
    </recommendedName>
</protein>
<dbReference type="Pfam" id="PF00270">
    <property type="entry name" value="DEAD"/>
    <property type="match status" value="1"/>
</dbReference>
<dbReference type="SUPFAM" id="SSF52540">
    <property type="entry name" value="P-loop containing nucleoside triphosphate hydrolases"/>
    <property type="match status" value="1"/>
</dbReference>
<dbReference type="GO" id="GO:0016787">
    <property type="term" value="F:hydrolase activity"/>
    <property type="evidence" value="ECO:0007669"/>
    <property type="project" value="UniProtKB-KW"/>
</dbReference>
<keyword evidence="4 8" id="KW-0347">Helicase</keyword>
<feature type="compositionally biased region" description="Basic and acidic residues" evidence="6">
    <location>
        <begin position="244"/>
        <end position="267"/>
    </location>
</feature>
<feature type="region of interest" description="Disordered" evidence="6">
    <location>
        <begin position="244"/>
        <end position="299"/>
    </location>
</feature>
<dbReference type="EMBL" id="LSRX01000512">
    <property type="protein sequence ID" value="OLP95211.1"/>
    <property type="molecule type" value="Genomic_DNA"/>
</dbReference>
<feature type="region of interest" description="Disordered" evidence="6">
    <location>
        <begin position="334"/>
        <end position="363"/>
    </location>
</feature>
<evidence type="ECO:0000256" key="1">
    <source>
        <dbReference type="ARBA" id="ARBA00012552"/>
    </source>
</evidence>
<sequence length="570" mass="64296">MTVRAAVIYQSHALRKEDAKAVSQAAEELGLCVTREGRSKDLVVYKSGEELLFGTVPYSFDELGLHPVVLLLFGRLMAARSFFPPRAVHEAFHEVVEAAQNKRERWKEKPPTPKELRNHVADRCGKAPHALWELTPRLVRLLEAILMEVLAPGAGAAPLTLVVGGRRQGSDQEAADPKKKALRDKKAADKKAEEAARKEKAEASLTAAREQELQRAEEAGPEAWKKQHNEVTWSKKKASLAVLRQKEKEDEQAARTLRDKRRADKENAANSRARKKGVPLPFPERATLGKTRRDAGAKRRDFVAKWEHKRWEASINELFVEGKDQAAEDVDIEEELFGDFPASSRTERPTPQTTRRRTQMPTLRTSALKRWTPEPLQQATHIQASAIPKILEGQDVSIQSETGSGKTLAYLLPAAHFAAQATYGEDDEEWEDMDDEMLAEQEEEESRAKDHEFEARMPEEPQKSVCYKVKQTATRKGTRLVSRPEEFATPTGKKIYQGDEFMSKSVSGSPLGLHFIELADGRGWFPWDRKDLMQRFSLTARQYSKGQRVEAKETIEYGSGDIVKLENCDP</sequence>
<feature type="region of interest" description="Disordered" evidence="6">
    <location>
        <begin position="166"/>
        <end position="231"/>
    </location>
</feature>
<feature type="compositionally biased region" description="Basic and acidic residues" evidence="6">
    <location>
        <begin position="446"/>
        <end position="460"/>
    </location>
</feature>
<keyword evidence="9" id="KW-1185">Reference proteome</keyword>
<feature type="region of interest" description="Disordered" evidence="6">
    <location>
        <begin position="439"/>
        <end position="460"/>
    </location>
</feature>